<dbReference type="SUPFAM" id="SSF158622">
    <property type="entry name" value="YheA/YmcA-like"/>
    <property type="match status" value="1"/>
</dbReference>
<dbReference type="EMBL" id="FNEN01000009">
    <property type="protein sequence ID" value="SDI95411.1"/>
    <property type="molecule type" value="Genomic_DNA"/>
</dbReference>
<dbReference type="Gene3D" id="1.20.1500.10">
    <property type="entry name" value="YheA/YmcA-like"/>
    <property type="match status" value="1"/>
</dbReference>
<dbReference type="InterPro" id="IPR016783">
    <property type="entry name" value="Biofilm_formation_YmcA"/>
</dbReference>
<dbReference type="InterPro" id="IPR010368">
    <property type="entry name" value="Com_YlbF"/>
</dbReference>
<dbReference type="InterPro" id="IPR052767">
    <property type="entry name" value="Bact_com_dev_regulator"/>
</dbReference>
<dbReference type="PANTHER" id="PTHR38448">
    <property type="entry name" value="REGULATORY PROTEIN YLBF-RELATED"/>
    <property type="match status" value="1"/>
</dbReference>
<dbReference type="Proteomes" id="UP000198853">
    <property type="component" value="Unassembled WGS sequence"/>
</dbReference>
<dbReference type="Pfam" id="PF06133">
    <property type="entry name" value="Com_YlbF"/>
    <property type="match status" value="1"/>
</dbReference>
<dbReference type="PIRSF" id="PIRSF021287">
    <property type="entry name" value="Biofilm_formation_YmcA"/>
    <property type="match status" value="1"/>
</dbReference>
<organism evidence="1 2">
    <name type="scientific">Natribacillus halophilus</name>
    <dbReference type="NCBI Taxonomy" id="549003"/>
    <lineage>
        <taxon>Bacteria</taxon>
        <taxon>Bacillati</taxon>
        <taxon>Bacillota</taxon>
        <taxon>Bacilli</taxon>
        <taxon>Bacillales</taxon>
        <taxon>Bacillaceae</taxon>
        <taxon>Natribacillus</taxon>
    </lineage>
</organism>
<gene>
    <name evidence="1" type="ORF">SAMN04488123_10988</name>
</gene>
<dbReference type="PANTHER" id="PTHR38448:SF1">
    <property type="entry name" value="YLBF FAMILY REGULATOR"/>
    <property type="match status" value="1"/>
</dbReference>
<evidence type="ECO:0000313" key="2">
    <source>
        <dbReference type="Proteomes" id="UP000198853"/>
    </source>
</evidence>
<protein>
    <submittedName>
        <fullName evidence="1">Cell fate regulator YmcA, YheA/YmcA/DUF963 family (Controls sporulation, competence, biofilm development)</fullName>
    </submittedName>
</protein>
<dbReference type="AlphaFoldDB" id="A0A1G8PSF1"/>
<dbReference type="InterPro" id="IPR023378">
    <property type="entry name" value="YheA/YmcA-like_dom_sf"/>
</dbReference>
<keyword evidence="2" id="KW-1185">Reference proteome</keyword>
<dbReference type="RefSeq" id="WP_090398905.1">
    <property type="nucleotide sequence ID" value="NZ_FNEN01000009.1"/>
</dbReference>
<name>A0A1G8PSF1_9BACI</name>
<dbReference type="OrthoDB" id="2167788at2"/>
<sequence length="135" mass="15593">MTEERLYTKDEILAKARDLGQMMVDTEEVDFFKKAEEKINRNEKIQTLISNIKSEQKELVNLKHYNKTEAVRQKEAEINALHAEIDEIPIVKEFKQSQSDVNEVLQLVSTTISNTVTKEIQERQGQASSALKENK</sequence>
<proteinExistence type="predicted"/>
<evidence type="ECO:0000313" key="1">
    <source>
        <dbReference type="EMBL" id="SDI95411.1"/>
    </source>
</evidence>
<accession>A0A1G8PSF1</accession>
<reference evidence="1 2" key="1">
    <citation type="submission" date="2016-10" db="EMBL/GenBank/DDBJ databases">
        <authorList>
            <person name="de Groot N.N."/>
        </authorList>
    </citation>
    <scope>NUCLEOTIDE SEQUENCE [LARGE SCALE GENOMIC DNA]</scope>
    <source>
        <strain evidence="1 2">DSM 21771</strain>
    </source>
</reference>